<protein>
    <submittedName>
        <fullName evidence="1">Uncharacterized protein</fullName>
    </submittedName>
</protein>
<dbReference type="Proteomes" id="UP000236291">
    <property type="component" value="Unassembled WGS sequence"/>
</dbReference>
<evidence type="ECO:0000313" key="2">
    <source>
        <dbReference type="Proteomes" id="UP000236291"/>
    </source>
</evidence>
<reference evidence="1 2" key="2">
    <citation type="journal article" date="2017" name="Front. Plant Sci.">
        <title>Gene Classification and Mining of Molecular Markers Useful in Red Clover (Trifolium pratense) Breeding.</title>
        <authorList>
            <person name="Istvanek J."/>
            <person name="Dluhosova J."/>
            <person name="Dluhos P."/>
            <person name="Patkova L."/>
            <person name="Nedelnik J."/>
            <person name="Repkova J."/>
        </authorList>
    </citation>
    <scope>NUCLEOTIDE SEQUENCE [LARGE SCALE GENOMIC DNA]</scope>
    <source>
        <strain evidence="2">cv. Tatra</strain>
        <tissue evidence="1">Young leaves</tissue>
    </source>
</reference>
<gene>
    <name evidence="1" type="ORF">L195_g011758</name>
</gene>
<name>A0A2K3PIG9_TRIPR</name>
<organism evidence="1 2">
    <name type="scientific">Trifolium pratense</name>
    <name type="common">Red clover</name>
    <dbReference type="NCBI Taxonomy" id="57577"/>
    <lineage>
        <taxon>Eukaryota</taxon>
        <taxon>Viridiplantae</taxon>
        <taxon>Streptophyta</taxon>
        <taxon>Embryophyta</taxon>
        <taxon>Tracheophyta</taxon>
        <taxon>Spermatophyta</taxon>
        <taxon>Magnoliopsida</taxon>
        <taxon>eudicotyledons</taxon>
        <taxon>Gunneridae</taxon>
        <taxon>Pentapetalae</taxon>
        <taxon>rosids</taxon>
        <taxon>fabids</taxon>
        <taxon>Fabales</taxon>
        <taxon>Fabaceae</taxon>
        <taxon>Papilionoideae</taxon>
        <taxon>50 kb inversion clade</taxon>
        <taxon>NPAAA clade</taxon>
        <taxon>Hologalegina</taxon>
        <taxon>IRL clade</taxon>
        <taxon>Trifolieae</taxon>
        <taxon>Trifolium</taxon>
    </lineage>
</organism>
<evidence type="ECO:0000313" key="1">
    <source>
        <dbReference type="EMBL" id="PNY15068.1"/>
    </source>
</evidence>
<comment type="caution">
    <text evidence="1">The sequence shown here is derived from an EMBL/GenBank/DDBJ whole genome shotgun (WGS) entry which is preliminary data.</text>
</comment>
<proteinExistence type="predicted"/>
<dbReference type="AlphaFoldDB" id="A0A2K3PIG9"/>
<accession>A0A2K3PIG9</accession>
<dbReference type="EMBL" id="ASHM01007365">
    <property type="protein sequence ID" value="PNY15068.1"/>
    <property type="molecule type" value="Genomic_DNA"/>
</dbReference>
<sequence>MSRNWQKGIRRRGLPKATVVLEQLRSRVGLHGFSSLEMLALLGGLRRRCFIRIEPIVELTEEIYVLEEILASYLF</sequence>
<reference evidence="1 2" key="1">
    <citation type="journal article" date="2014" name="Am. J. Bot.">
        <title>Genome assembly and annotation for red clover (Trifolium pratense; Fabaceae).</title>
        <authorList>
            <person name="Istvanek J."/>
            <person name="Jaros M."/>
            <person name="Krenek A."/>
            <person name="Repkova J."/>
        </authorList>
    </citation>
    <scope>NUCLEOTIDE SEQUENCE [LARGE SCALE GENOMIC DNA]</scope>
    <source>
        <strain evidence="2">cv. Tatra</strain>
        <tissue evidence="1">Young leaves</tissue>
    </source>
</reference>